<dbReference type="Proteomes" id="UP000886998">
    <property type="component" value="Unassembled WGS sequence"/>
</dbReference>
<organism evidence="1 2">
    <name type="scientific">Trichonephila inaurata madagascariensis</name>
    <dbReference type="NCBI Taxonomy" id="2747483"/>
    <lineage>
        <taxon>Eukaryota</taxon>
        <taxon>Metazoa</taxon>
        <taxon>Ecdysozoa</taxon>
        <taxon>Arthropoda</taxon>
        <taxon>Chelicerata</taxon>
        <taxon>Arachnida</taxon>
        <taxon>Araneae</taxon>
        <taxon>Araneomorphae</taxon>
        <taxon>Entelegynae</taxon>
        <taxon>Araneoidea</taxon>
        <taxon>Nephilidae</taxon>
        <taxon>Trichonephila</taxon>
        <taxon>Trichonephila inaurata</taxon>
    </lineage>
</organism>
<evidence type="ECO:0000313" key="1">
    <source>
        <dbReference type="EMBL" id="GFY41396.1"/>
    </source>
</evidence>
<accession>A0A8X6WX07</accession>
<name>A0A8X6WX07_9ARAC</name>
<gene>
    <name evidence="1" type="ORF">TNIN_416771</name>
</gene>
<sequence>MEIIVKEKSISDQMREFWELENLGINVDSENKNSTVEEIIRKFEEGISYKDKRYKVKLPWKPEMKNALHNSKEVAPAEDSKLSEDPLSMIQYIFPNTA</sequence>
<protein>
    <submittedName>
        <fullName evidence="1">Uncharacterized protein</fullName>
    </submittedName>
</protein>
<dbReference type="AlphaFoldDB" id="A0A8X6WX07"/>
<dbReference type="OrthoDB" id="6432389at2759"/>
<dbReference type="EMBL" id="BMAV01002482">
    <property type="protein sequence ID" value="GFY41396.1"/>
    <property type="molecule type" value="Genomic_DNA"/>
</dbReference>
<keyword evidence="2" id="KW-1185">Reference proteome</keyword>
<reference evidence="1" key="1">
    <citation type="submission" date="2020-08" db="EMBL/GenBank/DDBJ databases">
        <title>Multicomponent nature underlies the extraordinary mechanical properties of spider dragline silk.</title>
        <authorList>
            <person name="Kono N."/>
            <person name="Nakamura H."/>
            <person name="Mori M."/>
            <person name="Yoshida Y."/>
            <person name="Ohtoshi R."/>
            <person name="Malay A.D."/>
            <person name="Moran D.A.P."/>
            <person name="Tomita M."/>
            <person name="Numata K."/>
            <person name="Arakawa K."/>
        </authorList>
    </citation>
    <scope>NUCLEOTIDE SEQUENCE</scope>
</reference>
<proteinExistence type="predicted"/>
<comment type="caution">
    <text evidence="1">The sequence shown here is derived from an EMBL/GenBank/DDBJ whole genome shotgun (WGS) entry which is preliminary data.</text>
</comment>
<evidence type="ECO:0000313" key="2">
    <source>
        <dbReference type="Proteomes" id="UP000886998"/>
    </source>
</evidence>